<proteinExistence type="predicted"/>
<dbReference type="GeneID" id="300269447"/>
<evidence type="ECO:0000313" key="2">
    <source>
        <dbReference type="Proteomes" id="UP000183210"/>
    </source>
</evidence>
<name>A0A9X8QLX5_9PSED</name>
<dbReference type="Proteomes" id="UP000183210">
    <property type="component" value="Unassembled WGS sequence"/>
</dbReference>
<dbReference type="EMBL" id="FOEV01000021">
    <property type="protein sequence ID" value="SER43531.1"/>
    <property type="molecule type" value="Genomic_DNA"/>
</dbReference>
<organism evidence="1 2">
    <name type="scientific">Pseudomonas lutea</name>
    <dbReference type="NCBI Taxonomy" id="243924"/>
    <lineage>
        <taxon>Bacteria</taxon>
        <taxon>Pseudomonadati</taxon>
        <taxon>Pseudomonadota</taxon>
        <taxon>Gammaproteobacteria</taxon>
        <taxon>Pseudomonadales</taxon>
        <taxon>Pseudomonadaceae</taxon>
        <taxon>Pseudomonas</taxon>
    </lineage>
</organism>
<sequence length="127" mass="14313">MKAYWAPKSVPEALQPVLAVELASSQKITPSLHRMLMEDKLLELFKEAGSEAKGILQMLVEHASELYSISQYVNPEHWPIAVLNSDSMTSILDKIDWMQELQGSPIPSDQVQAMLAEQSLWSLLEYV</sequence>
<gene>
    <name evidence="1" type="ORF">SAMN05216409_12114</name>
</gene>
<dbReference type="AlphaFoldDB" id="A0A9X8QLX5"/>
<accession>A0A9X8QLX5</accession>
<reference evidence="1 2" key="1">
    <citation type="submission" date="2016-10" db="EMBL/GenBank/DDBJ databases">
        <authorList>
            <person name="Varghese N."/>
            <person name="Submissions S."/>
        </authorList>
    </citation>
    <scope>NUCLEOTIDE SEQUENCE [LARGE SCALE GENOMIC DNA]</scope>
    <source>
        <strain evidence="1 2">LMG 21974</strain>
    </source>
</reference>
<comment type="caution">
    <text evidence="1">The sequence shown here is derived from an EMBL/GenBank/DDBJ whole genome shotgun (WGS) entry which is preliminary data.</text>
</comment>
<dbReference type="RefSeq" id="WP_074830143.1">
    <property type="nucleotide sequence ID" value="NZ_FOEV01000021.1"/>
</dbReference>
<protein>
    <submittedName>
        <fullName evidence="1">Uncharacterized protein</fullName>
    </submittedName>
</protein>
<evidence type="ECO:0000313" key="1">
    <source>
        <dbReference type="EMBL" id="SER43531.1"/>
    </source>
</evidence>